<dbReference type="PANTHER" id="PTHR32182">
    <property type="entry name" value="DNA REPLICATION AND REPAIR PROTEIN RECF"/>
    <property type="match status" value="1"/>
</dbReference>
<dbReference type="GO" id="GO:0000731">
    <property type="term" value="P:DNA synthesis involved in DNA repair"/>
    <property type="evidence" value="ECO:0007669"/>
    <property type="project" value="TreeGrafter"/>
</dbReference>
<keyword evidence="1" id="KW-0227">DNA damage</keyword>
<evidence type="ECO:0000259" key="2">
    <source>
        <dbReference type="Pfam" id="PF13304"/>
    </source>
</evidence>
<dbReference type="InterPro" id="IPR003959">
    <property type="entry name" value="ATPase_AAA_core"/>
</dbReference>
<organism evidence="3 4">
    <name type="scientific">Agrococcus casei LMG 22410</name>
    <dbReference type="NCBI Taxonomy" id="1255656"/>
    <lineage>
        <taxon>Bacteria</taxon>
        <taxon>Bacillati</taxon>
        <taxon>Actinomycetota</taxon>
        <taxon>Actinomycetes</taxon>
        <taxon>Micrococcales</taxon>
        <taxon>Microbacteriaceae</taxon>
        <taxon>Agrococcus</taxon>
    </lineage>
</organism>
<evidence type="ECO:0000313" key="3">
    <source>
        <dbReference type="EMBL" id="SJM57134.1"/>
    </source>
</evidence>
<protein>
    <submittedName>
        <fullName evidence="3">Putative RecF protein</fullName>
    </submittedName>
</protein>
<evidence type="ECO:0000256" key="1">
    <source>
        <dbReference type="ARBA" id="ARBA00023236"/>
    </source>
</evidence>
<accession>A0A1R4FMF1</accession>
<dbReference type="InterPro" id="IPR014555">
    <property type="entry name" value="RecF-like"/>
</dbReference>
<gene>
    <name evidence="3" type="ORF">CZ674_05335</name>
</gene>
<proteinExistence type="predicted"/>
<dbReference type="FunFam" id="3.40.50.300:FF:002708">
    <property type="entry name" value="FeS assembly ATPase SufC"/>
    <property type="match status" value="1"/>
</dbReference>
<dbReference type="GO" id="GO:0009432">
    <property type="term" value="P:SOS response"/>
    <property type="evidence" value="ECO:0007669"/>
    <property type="project" value="UniProtKB-KW"/>
</dbReference>
<dbReference type="SUPFAM" id="SSF52540">
    <property type="entry name" value="P-loop containing nucleoside triphosphate hydrolases"/>
    <property type="match status" value="1"/>
</dbReference>
<keyword evidence="4" id="KW-1185">Reference proteome</keyword>
<dbReference type="GeneID" id="303172632"/>
<feature type="domain" description="ATPase AAA-type core" evidence="2">
    <location>
        <begin position="23"/>
        <end position="324"/>
    </location>
</feature>
<dbReference type="Gene3D" id="3.40.50.300">
    <property type="entry name" value="P-loop containing nucleotide triphosphate hydrolases"/>
    <property type="match status" value="2"/>
</dbReference>
<dbReference type="InterPro" id="IPR027417">
    <property type="entry name" value="P-loop_NTPase"/>
</dbReference>
<dbReference type="EMBL" id="FUHU01000026">
    <property type="protein sequence ID" value="SJM57134.1"/>
    <property type="molecule type" value="Genomic_DNA"/>
</dbReference>
<keyword evidence="1" id="KW-0742">SOS response</keyword>
<dbReference type="RefSeq" id="WP_086991514.1">
    <property type="nucleotide sequence ID" value="NZ_FUHU01000026.1"/>
</dbReference>
<dbReference type="GO" id="GO:0006302">
    <property type="term" value="P:double-strand break repair"/>
    <property type="evidence" value="ECO:0007669"/>
    <property type="project" value="TreeGrafter"/>
</dbReference>
<dbReference type="AlphaFoldDB" id="A0A1R4FMF1"/>
<evidence type="ECO:0000313" key="4">
    <source>
        <dbReference type="Proteomes" id="UP000195787"/>
    </source>
</evidence>
<dbReference type="GO" id="GO:0016887">
    <property type="term" value="F:ATP hydrolysis activity"/>
    <property type="evidence" value="ECO:0007669"/>
    <property type="project" value="InterPro"/>
</dbReference>
<reference evidence="3 4" key="1">
    <citation type="submission" date="2017-02" db="EMBL/GenBank/DDBJ databases">
        <authorList>
            <person name="Peterson S.W."/>
        </authorList>
    </citation>
    <scope>NUCLEOTIDE SEQUENCE [LARGE SCALE GENOMIC DNA]</scope>
    <source>
        <strain evidence="3 4">LMG 22410</strain>
    </source>
</reference>
<name>A0A1R4FMF1_9MICO</name>
<dbReference type="GO" id="GO:0005524">
    <property type="term" value="F:ATP binding"/>
    <property type="evidence" value="ECO:0007669"/>
    <property type="project" value="InterPro"/>
</dbReference>
<dbReference type="PANTHER" id="PTHR32182:SF25">
    <property type="entry name" value="SLR1056 PROTEIN"/>
    <property type="match status" value="1"/>
</dbReference>
<dbReference type="PIRSF" id="PIRSF029347">
    <property type="entry name" value="RecF"/>
    <property type="match status" value="1"/>
</dbReference>
<dbReference type="Proteomes" id="UP000195787">
    <property type="component" value="Unassembled WGS sequence"/>
</dbReference>
<dbReference type="Pfam" id="PF13304">
    <property type="entry name" value="AAA_21"/>
    <property type="match status" value="1"/>
</dbReference>
<dbReference type="OrthoDB" id="104167at2"/>
<sequence>MMQTLAVEGYRSISSLVLGLERLTVVTGANGTGKSNLYRSLQLLADCGQGRMISSLARSGGLGSVRFAGEGPQPSPVSLRLGFASDSIGYAIDIGLPQVGDSMFRHDPEIKQEHIFAGDVLRPATTLLERRRGLVKADGVRLQQNMPAWQSVLDEQAGNESVPEAGAVRRELRSWRFHDAFRTDANAPARRPQVATRSFRLDDDGANLAAVLQTTIENGGEAEIALAAVHHAFKGSTLEIQGDASGLVAGLRQSGLARVMTAGELSDGTLQFLLLVAALTSVESPGLLVLNEPERSLHSSLMPALARLITQTSERTQTIVVTHHADLTRLLGGASVELRKSAARTTVAGREGRLDQPVWAWPKR</sequence>